<evidence type="ECO:0000313" key="3">
    <source>
        <dbReference type="Proteomes" id="UP000017746"/>
    </source>
</evidence>
<dbReference type="Proteomes" id="UP000017746">
    <property type="component" value="Chromosome"/>
</dbReference>
<dbReference type="EMBL" id="CP006272">
    <property type="protein sequence ID" value="AGZ42040.1"/>
    <property type="molecule type" value="Genomic_DNA"/>
</dbReference>
<evidence type="ECO:0000256" key="1">
    <source>
        <dbReference type="SAM" id="MobiDB-lite"/>
    </source>
</evidence>
<protein>
    <submittedName>
        <fullName evidence="2">Uncharacterized protein</fullName>
    </submittedName>
</protein>
<accession>U5W256</accession>
<reference evidence="2 3" key="1">
    <citation type="journal article" date="2014" name="J. Biotechnol.">
        <title>Complete genome sequence of the actinobacterium Actinoplanes friuliensis HAG 010964, producer of the lipopeptide antibiotic friulimycin.</title>
        <authorList>
            <person name="Ruckert C."/>
            <person name="Szczepanowski R."/>
            <person name="Albersmeier A."/>
            <person name="Goesmann A."/>
            <person name="Fischer N."/>
            <person name="Steinkamper A."/>
            <person name="Puhler A."/>
            <person name="Biener R."/>
            <person name="Schwartz D."/>
            <person name="Kalinowski J."/>
        </authorList>
    </citation>
    <scope>NUCLEOTIDE SEQUENCE [LARGE SCALE GENOMIC DNA]</scope>
    <source>
        <strain evidence="2 3">DSM 7358</strain>
    </source>
</reference>
<feature type="region of interest" description="Disordered" evidence="1">
    <location>
        <begin position="82"/>
        <end position="125"/>
    </location>
</feature>
<evidence type="ECO:0000313" key="2">
    <source>
        <dbReference type="EMBL" id="AGZ42040.1"/>
    </source>
</evidence>
<feature type="region of interest" description="Disordered" evidence="1">
    <location>
        <begin position="1"/>
        <end position="46"/>
    </location>
</feature>
<organism evidence="2 3">
    <name type="scientific">Actinoplanes friuliensis DSM 7358</name>
    <dbReference type="NCBI Taxonomy" id="1246995"/>
    <lineage>
        <taxon>Bacteria</taxon>
        <taxon>Bacillati</taxon>
        <taxon>Actinomycetota</taxon>
        <taxon>Actinomycetes</taxon>
        <taxon>Micromonosporales</taxon>
        <taxon>Micromonosporaceae</taxon>
        <taxon>Actinoplanes</taxon>
    </lineage>
</organism>
<dbReference type="HOGENOM" id="CLU_1987852_0_0_11"/>
<gene>
    <name evidence="2" type="ORF">AFR_18820</name>
</gene>
<proteinExistence type="predicted"/>
<keyword evidence="3" id="KW-1185">Reference proteome</keyword>
<name>U5W256_9ACTN</name>
<dbReference type="AlphaFoldDB" id="U5W256"/>
<dbReference type="KEGG" id="afs:AFR_18820"/>
<sequence>MRCSRPSWRRRNARLSRSDFPLSDRYEPSRAVPGSNGTGPPRRGAAFAGFGDGDALFDGLGDGFADGLAEVADGVGEAVVGSAAAGDGGAGSAEQAAGRVSAARASTERRGSRRPPGFSAVMSAP</sequence>